<protein>
    <submittedName>
        <fullName evidence="2">Uncharacterized protein</fullName>
    </submittedName>
</protein>
<feature type="transmembrane region" description="Helical" evidence="1">
    <location>
        <begin position="33"/>
        <end position="56"/>
    </location>
</feature>
<dbReference type="EMBL" id="JBIRYI010000003">
    <property type="protein sequence ID" value="MFI2486653.1"/>
    <property type="molecule type" value="Genomic_DNA"/>
</dbReference>
<dbReference type="Proteomes" id="UP001611580">
    <property type="component" value="Unassembled WGS sequence"/>
</dbReference>
<proteinExistence type="predicted"/>
<dbReference type="RefSeq" id="WP_397402743.1">
    <property type="nucleotide sequence ID" value="NZ_JBIRYI010000003.1"/>
</dbReference>
<comment type="caution">
    <text evidence="2">The sequence shown here is derived from an EMBL/GenBank/DDBJ whole genome shotgun (WGS) entry which is preliminary data.</text>
</comment>
<organism evidence="2 3">
    <name type="scientific">Promicromonospora kroppenstedtii</name>
    <dbReference type="NCBI Taxonomy" id="440482"/>
    <lineage>
        <taxon>Bacteria</taxon>
        <taxon>Bacillati</taxon>
        <taxon>Actinomycetota</taxon>
        <taxon>Actinomycetes</taxon>
        <taxon>Micrococcales</taxon>
        <taxon>Promicromonosporaceae</taxon>
        <taxon>Promicromonospora</taxon>
    </lineage>
</organism>
<feature type="transmembrane region" description="Helical" evidence="1">
    <location>
        <begin position="197"/>
        <end position="215"/>
    </location>
</feature>
<gene>
    <name evidence="2" type="ORF">ACH47X_07055</name>
</gene>
<evidence type="ECO:0000313" key="2">
    <source>
        <dbReference type="EMBL" id="MFI2486653.1"/>
    </source>
</evidence>
<keyword evidence="1" id="KW-0472">Membrane</keyword>
<keyword evidence="3" id="KW-1185">Reference proteome</keyword>
<accession>A0ABW7XGL7</accession>
<keyword evidence="1" id="KW-0812">Transmembrane</keyword>
<keyword evidence="1" id="KW-1133">Transmembrane helix</keyword>
<evidence type="ECO:0000256" key="1">
    <source>
        <dbReference type="SAM" id="Phobius"/>
    </source>
</evidence>
<sequence length="411" mass="44003">MIRVVRSLAVGFALACLLLIGLRLDHGAPGWWLPVALVVSTLAVALTSMATALLGIGGTNALRTTPPVDVVVTAEREGRLHLAKVLDISSTGTEINDDPVAELRLAVDARTRTRYTTTTRVLIDRTRLPQFQPGAVVVVLQEKADAPGVTLLQSPPQSWREKAAQAAADDRVARMDEPPEWATPVPAGRDARGLVKIPAAVLALLVLVGFAARLYPVREDITAVLTGTPLLEVSAAQERRVEQEASTLEPARAQEVVAAFVAEAGHSGFLSVGLGSTTATATMPAEPGSDHTDELWWSRGDITRHEPSSIQPRDDELPLEPFDAADVDWGALQELAERLPRQAGFEPEDLVTVQVRVPTSAFDDAGLPYEIIVWGSGPYDDASVTYDPDGEVVDMYGGAKGSEIATWEAEH</sequence>
<name>A0ABW7XGL7_9MICO</name>
<evidence type="ECO:0000313" key="3">
    <source>
        <dbReference type="Proteomes" id="UP001611580"/>
    </source>
</evidence>
<reference evidence="2 3" key="1">
    <citation type="submission" date="2024-10" db="EMBL/GenBank/DDBJ databases">
        <title>The Natural Products Discovery Center: Release of the First 8490 Sequenced Strains for Exploring Actinobacteria Biosynthetic Diversity.</title>
        <authorList>
            <person name="Kalkreuter E."/>
            <person name="Kautsar S.A."/>
            <person name="Yang D."/>
            <person name="Bader C.D."/>
            <person name="Teijaro C.N."/>
            <person name="Fluegel L."/>
            <person name="Davis C.M."/>
            <person name="Simpson J.R."/>
            <person name="Lauterbach L."/>
            <person name="Steele A.D."/>
            <person name="Gui C."/>
            <person name="Meng S."/>
            <person name="Li G."/>
            <person name="Viehrig K."/>
            <person name="Ye F."/>
            <person name="Su P."/>
            <person name="Kiefer A.F."/>
            <person name="Nichols A."/>
            <person name="Cepeda A.J."/>
            <person name="Yan W."/>
            <person name="Fan B."/>
            <person name="Jiang Y."/>
            <person name="Adhikari A."/>
            <person name="Zheng C.-J."/>
            <person name="Schuster L."/>
            <person name="Cowan T.M."/>
            <person name="Smanski M.J."/>
            <person name="Chevrette M.G."/>
            <person name="De Carvalho L.P.S."/>
            <person name="Shen B."/>
        </authorList>
    </citation>
    <scope>NUCLEOTIDE SEQUENCE [LARGE SCALE GENOMIC DNA]</scope>
    <source>
        <strain evidence="2 3">NPDC019481</strain>
    </source>
</reference>